<dbReference type="Pfam" id="PF01557">
    <property type="entry name" value="FAA_hydrolase"/>
    <property type="match status" value="1"/>
</dbReference>
<dbReference type="GO" id="GO:0046872">
    <property type="term" value="F:metal ion binding"/>
    <property type="evidence" value="ECO:0007669"/>
    <property type="project" value="UniProtKB-KW"/>
</dbReference>
<dbReference type="Proteomes" id="UP000475582">
    <property type="component" value="Unassembled WGS sequence"/>
</dbReference>
<evidence type="ECO:0000256" key="1">
    <source>
        <dbReference type="ARBA" id="ARBA00022723"/>
    </source>
</evidence>
<dbReference type="RefSeq" id="WP_155461341.1">
    <property type="nucleotide sequence ID" value="NZ_WNKY01000001.1"/>
</dbReference>
<dbReference type="SUPFAM" id="SSF56529">
    <property type="entry name" value="FAH"/>
    <property type="match status" value="1"/>
</dbReference>
<reference evidence="3 4" key="1">
    <citation type="submission" date="2019-11" db="EMBL/GenBank/DDBJ databases">
        <title>Type strains purchased from KCTC, JCM and DSMZ.</title>
        <authorList>
            <person name="Lu H."/>
        </authorList>
    </citation>
    <scope>NUCLEOTIDE SEQUENCE [LARGE SCALE GENOMIC DNA]</scope>
    <source>
        <strain evidence="3 4">KCTC 22382</strain>
    </source>
</reference>
<dbReference type="OrthoDB" id="8582489at2"/>
<dbReference type="GO" id="GO:0018773">
    <property type="term" value="F:acetylpyruvate hydrolase activity"/>
    <property type="evidence" value="ECO:0007669"/>
    <property type="project" value="TreeGrafter"/>
</dbReference>
<evidence type="ECO:0000313" key="4">
    <source>
        <dbReference type="Proteomes" id="UP000475582"/>
    </source>
</evidence>
<comment type="caution">
    <text evidence="3">The sequence shown here is derived from an EMBL/GenBank/DDBJ whole genome shotgun (WGS) entry which is preliminary data.</text>
</comment>
<name>A0A6L6PC46_9BURK</name>
<feature type="domain" description="Fumarylacetoacetase-like C-terminal" evidence="2">
    <location>
        <begin position="27"/>
        <end position="230"/>
    </location>
</feature>
<dbReference type="Gene3D" id="3.90.850.10">
    <property type="entry name" value="Fumarylacetoacetase-like, C-terminal domain"/>
    <property type="match status" value="1"/>
</dbReference>
<dbReference type="InterPro" id="IPR036663">
    <property type="entry name" value="Fumarylacetoacetase_C_sf"/>
</dbReference>
<keyword evidence="4" id="KW-1185">Reference proteome</keyword>
<dbReference type="PANTHER" id="PTHR11820:SF90">
    <property type="entry name" value="FLUTATHIONE S-TRANSFERASE"/>
    <property type="match status" value="1"/>
</dbReference>
<sequence length="237" mass="25351">MQYAIPPAAINTLEISGQDAVFPVNRIFCVGRNYAAHAIEMGKDPTREAPFFFMKPANAVVRAGAEAVTIAYPPNTANYHHEIELVVAIGKGGADIPVEQALEHVYGYAVGLDMTRRDLQLEARDKGRPWEFGKSFSQSAPIGPLHAASAIGHPQHAAITLSVNGAPRQSSDIDKLIWSVAESIAYLSRYETLEAGDIIMTGTPEGVNAVVAGDEMRGAIAGLGEIVVRVGKGKHHE</sequence>
<gene>
    <name evidence="3" type="ORF">GM676_00050</name>
</gene>
<evidence type="ECO:0000313" key="3">
    <source>
        <dbReference type="EMBL" id="MTV35975.1"/>
    </source>
</evidence>
<dbReference type="PANTHER" id="PTHR11820">
    <property type="entry name" value="ACYLPYRUVASE"/>
    <property type="match status" value="1"/>
</dbReference>
<proteinExistence type="predicted"/>
<organism evidence="3 4">
    <name type="scientific">Duganella radicis</name>
    <dbReference type="NCBI Taxonomy" id="551988"/>
    <lineage>
        <taxon>Bacteria</taxon>
        <taxon>Pseudomonadati</taxon>
        <taxon>Pseudomonadota</taxon>
        <taxon>Betaproteobacteria</taxon>
        <taxon>Burkholderiales</taxon>
        <taxon>Oxalobacteraceae</taxon>
        <taxon>Telluria group</taxon>
        <taxon>Duganella</taxon>
    </lineage>
</organism>
<protein>
    <submittedName>
        <fullName evidence="3">FAA hydrolase family protein</fullName>
    </submittedName>
</protein>
<accession>A0A6L6PC46</accession>
<dbReference type="AlphaFoldDB" id="A0A6L6PC46"/>
<evidence type="ECO:0000259" key="2">
    <source>
        <dbReference type="Pfam" id="PF01557"/>
    </source>
</evidence>
<keyword evidence="1" id="KW-0479">Metal-binding</keyword>
<keyword evidence="3" id="KW-0378">Hydrolase</keyword>
<dbReference type="EMBL" id="WNKY01000001">
    <property type="protein sequence ID" value="MTV35975.1"/>
    <property type="molecule type" value="Genomic_DNA"/>
</dbReference>
<dbReference type="InterPro" id="IPR011234">
    <property type="entry name" value="Fumarylacetoacetase-like_C"/>
</dbReference>